<protein>
    <submittedName>
        <fullName evidence="2">Lipocalin family protein</fullName>
    </submittedName>
</protein>
<dbReference type="Pfam" id="PF13648">
    <property type="entry name" value="Lipocalin_4"/>
    <property type="match status" value="1"/>
</dbReference>
<dbReference type="RefSeq" id="WP_191100880.1">
    <property type="nucleotide sequence ID" value="NZ_JACXXH010000001.1"/>
</dbReference>
<name>A0ABR8LR24_9FLAO</name>
<proteinExistence type="predicted"/>
<evidence type="ECO:0000259" key="1">
    <source>
        <dbReference type="Pfam" id="PF13648"/>
    </source>
</evidence>
<gene>
    <name evidence="2" type="ORF">IEG06_02470</name>
</gene>
<accession>A0ABR8LR24</accession>
<feature type="domain" description="Lipocalin-like" evidence="1">
    <location>
        <begin position="25"/>
        <end position="108"/>
    </location>
</feature>
<organism evidence="2 3">
    <name type="scientific">Olleya marilimosa</name>
    <dbReference type="NCBI Taxonomy" id="272164"/>
    <lineage>
        <taxon>Bacteria</taxon>
        <taxon>Pseudomonadati</taxon>
        <taxon>Bacteroidota</taxon>
        <taxon>Flavobacteriia</taxon>
        <taxon>Flavobacteriales</taxon>
        <taxon>Flavobacteriaceae</taxon>
    </lineage>
</organism>
<reference evidence="2 3" key="1">
    <citation type="submission" date="2020-09" db="EMBL/GenBank/DDBJ databases">
        <title>Bacillus nautilus sp. nov., Chryseoglobus crepusculi sp. nov, and Psychrobacter noctis sp. nov., isolated from deep-sea sponges from the equatorial Atlantic.</title>
        <authorList>
            <person name="Stennett H.L."/>
            <person name="Williams S.E."/>
        </authorList>
    </citation>
    <scope>NUCLEOTIDE SEQUENCE [LARGE SCALE GENOMIC DNA]</scope>
    <source>
        <strain evidence="2 3">28M-24</strain>
    </source>
</reference>
<dbReference type="EMBL" id="JACXXH010000001">
    <property type="protein sequence ID" value="MBD3862300.1"/>
    <property type="molecule type" value="Genomic_DNA"/>
</dbReference>
<comment type="caution">
    <text evidence="2">The sequence shown here is derived from an EMBL/GenBank/DDBJ whole genome shotgun (WGS) entry which is preliminary data.</text>
</comment>
<sequence length="127" mass="14956">MKSLKTPLILVLVFTLLSFQSIDKIIGKWEIDKVTVNTVEQEKEEDRNYIEFLENGIVNSYITNEGTIDTEHSGTWTYNEDENILTVKEEYVPEEEYKIVKLDNENLIMKSVNTEEDVVIEIYFKRK</sequence>
<dbReference type="Proteomes" id="UP000627521">
    <property type="component" value="Unassembled WGS sequence"/>
</dbReference>
<keyword evidence="3" id="KW-1185">Reference proteome</keyword>
<evidence type="ECO:0000313" key="3">
    <source>
        <dbReference type="Proteomes" id="UP000627521"/>
    </source>
</evidence>
<dbReference type="InterPro" id="IPR024311">
    <property type="entry name" value="Lipocalin-like"/>
</dbReference>
<evidence type="ECO:0000313" key="2">
    <source>
        <dbReference type="EMBL" id="MBD3862300.1"/>
    </source>
</evidence>